<sequence length="108" mass="12154">MCINSLIHLISQQAAGNKTLRDLTVSIKRWNNDNVTTQQGNYNFVTPSKIRIELRDSNNNVTEVKTLTLLSLANSVMTTKVFTQQPEWAAINSEQGVVSTERFMLAIQ</sequence>
<evidence type="ECO:0000313" key="1">
    <source>
        <dbReference type="EMBL" id="RLV57774.1"/>
    </source>
</evidence>
<organism evidence="1 2">
    <name type="scientific">Parashewanella curva</name>
    <dbReference type="NCBI Taxonomy" id="2338552"/>
    <lineage>
        <taxon>Bacteria</taxon>
        <taxon>Pseudomonadati</taxon>
        <taxon>Pseudomonadota</taxon>
        <taxon>Gammaproteobacteria</taxon>
        <taxon>Alteromonadales</taxon>
        <taxon>Shewanellaceae</taxon>
        <taxon>Parashewanella</taxon>
    </lineage>
</organism>
<dbReference type="Proteomes" id="UP000281474">
    <property type="component" value="Unassembled WGS sequence"/>
</dbReference>
<reference evidence="1 2" key="1">
    <citation type="submission" date="2018-09" db="EMBL/GenBank/DDBJ databases">
        <title>Phylogeny of the Shewanellaceae, and recommendation for two new genera, Pseudoshewanella and Parashewanella.</title>
        <authorList>
            <person name="Wang G."/>
        </authorList>
    </citation>
    <scope>NUCLEOTIDE SEQUENCE [LARGE SCALE GENOMIC DNA]</scope>
    <source>
        <strain evidence="1 2">C51</strain>
    </source>
</reference>
<accession>A0A3L8PRD9</accession>
<evidence type="ECO:0000313" key="2">
    <source>
        <dbReference type="Proteomes" id="UP000281474"/>
    </source>
</evidence>
<proteinExistence type="predicted"/>
<dbReference type="EMBL" id="QZEI01000147">
    <property type="protein sequence ID" value="RLV57774.1"/>
    <property type="molecule type" value="Genomic_DNA"/>
</dbReference>
<protein>
    <submittedName>
        <fullName evidence="1">Uncharacterized protein</fullName>
    </submittedName>
</protein>
<name>A0A3L8PRD9_9GAMM</name>
<keyword evidence="2" id="KW-1185">Reference proteome</keyword>
<gene>
    <name evidence="1" type="ORF">D5018_20785</name>
</gene>
<comment type="caution">
    <text evidence="1">The sequence shown here is derived from an EMBL/GenBank/DDBJ whole genome shotgun (WGS) entry which is preliminary data.</text>
</comment>
<dbReference type="AlphaFoldDB" id="A0A3L8PRD9"/>